<comment type="caution">
    <text evidence="1">The sequence shown here is derived from an EMBL/GenBank/DDBJ whole genome shotgun (WGS) entry which is preliminary data.</text>
</comment>
<evidence type="ECO:0000313" key="1">
    <source>
        <dbReference type="EMBL" id="CAG8435205.1"/>
    </source>
</evidence>
<reference evidence="1" key="1">
    <citation type="submission" date="2021-06" db="EMBL/GenBank/DDBJ databases">
        <authorList>
            <person name="Kallberg Y."/>
            <person name="Tangrot J."/>
            <person name="Rosling A."/>
        </authorList>
    </citation>
    <scope>NUCLEOTIDE SEQUENCE</scope>
    <source>
        <strain evidence="1">MT106</strain>
    </source>
</reference>
<proteinExistence type="predicted"/>
<dbReference type="Proteomes" id="UP000789831">
    <property type="component" value="Unassembled WGS sequence"/>
</dbReference>
<protein>
    <submittedName>
        <fullName evidence="1">5929_t:CDS:1</fullName>
    </submittedName>
</protein>
<dbReference type="EMBL" id="CAJVPL010000024">
    <property type="protein sequence ID" value="CAG8435205.1"/>
    <property type="molecule type" value="Genomic_DNA"/>
</dbReference>
<organism evidence="1 2">
    <name type="scientific">Ambispora gerdemannii</name>
    <dbReference type="NCBI Taxonomy" id="144530"/>
    <lineage>
        <taxon>Eukaryota</taxon>
        <taxon>Fungi</taxon>
        <taxon>Fungi incertae sedis</taxon>
        <taxon>Mucoromycota</taxon>
        <taxon>Glomeromycotina</taxon>
        <taxon>Glomeromycetes</taxon>
        <taxon>Archaeosporales</taxon>
        <taxon>Ambisporaceae</taxon>
        <taxon>Ambispora</taxon>
    </lineage>
</organism>
<keyword evidence="2" id="KW-1185">Reference proteome</keyword>
<dbReference type="AlphaFoldDB" id="A0A9N8YIZ1"/>
<name>A0A9N8YIZ1_9GLOM</name>
<sequence length="170" mass="19242">MKPIKLPKTKTPKKQTPEKNMRIRILSIDPSGTGTSGIFLVDIHHEDNSTISYEFQEFKNTTYIYGRQQKGTVGLCKLLGGITSLEYIFTSLRQIGSVPVNVVKSFRDKVQTGTEEITGLSFEVGREHLKSSEEIERKIAQLKAKKRLGVRQQEHLTKLEASLGEKSHRE</sequence>
<gene>
    <name evidence="1" type="ORF">AGERDE_LOCUS484</name>
</gene>
<accession>A0A9N8YIZ1</accession>
<evidence type="ECO:0000313" key="2">
    <source>
        <dbReference type="Proteomes" id="UP000789831"/>
    </source>
</evidence>